<dbReference type="SUPFAM" id="SSF82866">
    <property type="entry name" value="Multidrug efflux transporter AcrB transmembrane domain"/>
    <property type="match status" value="2"/>
</dbReference>
<protein>
    <submittedName>
        <fullName evidence="2">Efflux RND transporter permease subunit</fullName>
    </submittedName>
</protein>
<dbReference type="Gene3D" id="3.30.70.1440">
    <property type="entry name" value="Multidrug efflux transporter AcrB pore domain"/>
    <property type="match status" value="1"/>
</dbReference>
<dbReference type="Proteomes" id="UP001382455">
    <property type="component" value="Unassembled WGS sequence"/>
</dbReference>
<dbReference type="PANTHER" id="PTHR32063:SF0">
    <property type="entry name" value="SWARMING MOTILITY PROTEIN SWRC"/>
    <property type="match status" value="1"/>
</dbReference>
<feature type="transmembrane region" description="Helical" evidence="1">
    <location>
        <begin position="367"/>
        <end position="387"/>
    </location>
</feature>
<keyword evidence="3" id="KW-1185">Reference proteome</keyword>
<dbReference type="Pfam" id="PF00873">
    <property type="entry name" value="ACR_tran"/>
    <property type="match status" value="1"/>
</dbReference>
<feature type="transmembrane region" description="Helical" evidence="1">
    <location>
        <begin position="856"/>
        <end position="875"/>
    </location>
</feature>
<dbReference type="SUPFAM" id="SSF82714">
    <property type="entry name" value="Multidrug efflux transporter AcrB TolC docking domain, DN and DC subdomains"/>
    <property type="match status" value="2"/>
</dbReference>
<feature type="transmembrane region" description="Helical" evidence="1">
    <location>
        <begin position="912"/>
        <end position="933"/>
    </location>
</feature>
<dbReference type="Gene3D" id="3.30.70.1430">
    <property type="entry name" value="Multidrug efflux transporter AcrB pore domain"/>
    <property type="match status" value="2"/>
</dbReference>
<organism evidence="2 3">
    <name type="scientific">Pseudoalteromonas spongiae</name>
    <dbReference type="NCBI Taxonomy" id="298657"/>
    <lineage>
        <taxon>Bacteria</taxon>
        <taxon>Pseudomonadati</taxon>
        <taxon>Pseudomonadota</taxon>
        <taxon>Gammaproteobacteria</taxon>
        <taxon>Alteromonadales</taxon>
        <taxon>Pseudoalteromonadaceae</taxon>
        <taxon>Pseudoalteromonas</taxon>
    </lineage>
</organism>
<reference evidence="2 3" key="1">
    <citation type="submission" date="2023-12" db="EMBL/GenBank/DDBJ databases">
        <title>Friends and Foes: Symbiotic and Algicidal bacterial influence on Karenia brevis blooms.</title>
        <authorList>
            <person name="Fei C."/>
            <person name="Mohamed A.R."/>
            <person name="Booker A."/>
            <person name="Arshad M."/>
            <person name="Klass S."/>
            <person name="Ahn S."/>
            <person name="Gilbert P.M."/>
            <person name="Heil C.A."/>
            <person name="Martinez J.M."/>
            <person name="Amin S.A."/>
        </authorList>
    </citation>
    <scope>NUCLEOTIDE SEQUENCE [LARGE SCALE GENOMIC DNA]</scope>
    <source>
        <strain evidence="2 3">CE15</strain>
    </source>
</reference>
<dbReference type="RefSeq" id="WP_336435587.1">
    <property type="nucleotide sequence ID" value="NZ_JBAWKS010000001.1"/>
</dbReference>
<feature type="transmembrane region" description="Helical" evidence="1">
    <location>
        <begin position="882"/>
        <end position="906"/>
    </location>
</feature>
<feature type="transmembrane region" description="Helical" evidence="1">
    <location>
        <begin position="470"/>
        <end position="492"/>
    </location>
</feature>
<keyword evidence="1" id="KW-0812">Transmembrane</keyword>
<dbReference type="PRINTS" id="PR00702">
    <property type="entry name" value="ACRIFLAVINRP"/>
</dbReference>
<feature type="transmembrane region" description="Helical" evidence="1">
    <location>
        <begin position="989"/>
        <end position="1014"/>
    </location>
</feature>
<proteinExistence type="predicted"/>
<dbReference type="InterPro" id="IPR001036">
    <property type="entry name" value="Acrflvin-R"/>
</dbReference>
<feature type="transmembrane region" description="Helical" evidence="1">
    <location>
        <begin position="528"/>
        <end position="546"/>
    </location>
</feature>
<evidence type="ECO:0000256" key="1">
    <source>
        <dbReference type="SAM" id="Phobius"/>
    </source>
</evidence>
<dbReference type="Gene3D" id="3.30.70.1320">
    <property type="entry name" value="Multidrug efflux transporter AcrB pore domain like"/>
    <property type="match status" value="1"/>
</dbReference>
<dbReference type="PANTHER" id="PTHR32063">
    <property type="match status" value="1"/>
</dbReference>
<accession>A0ABU8ETT8</accession>
<dbReference type="Gene3D" id="3.30.2090.10">
    <property type="entry name" value="Multidrug efflux transporter AcrB TolC docking domain, DN and DC subdomains"/>
    <property type="match status" value="2"/>
</dbReference>
<gene>
    <name evidence="2" type="ORF">WAE96_11895</name>
</gene>
<feature type="transmembrane region" description="Helical" evidence="1">
    <location>
        <begin position="434"/>
        <end position="458"/>
    </location>
</feature>
<feature type="transmembrane region" description="Helical" evidence="1">
    <location>
        <begin position="343"/>
        <end position="360"/>
    </location>
</feature>
<dbReference type="SUPFAM" id="SSF82693">
    <property type="entry name" value="Multidrug efflux transporter AcrB pore domain, PN1, PN2, PC1 and PC2 subdomains"/>
    <property type="match status" value="2"/>
</dbReference>
<keyword evidence="1" id="KW-1133">Transmembrane helix</keyword>
<evidence type="ECO:0000313" key="3">
    <source>
        <dbReference type="Proteomes" id="UP001382455"/>
    </source>
</evidence>
<feature type="transmembrane region" description="Helical" evidence="1">
    <location>
        <begin position="393"/>
        <end position="413"/>
    </location>
</feature>
<dbReference type="Gene3D" id="1.20.1640.10">
    <property type="entry name" value="Multidrug efflux transporter AcrB transmembrane domain"/>
    <property type="match status" value="2"/>
</dbReference>
<dbReference type="EMBL" id="JBAWKS010000001">
    <property type="protein sequence ID" value="MEI4550368.1"/>
    <property type="molecule type" value="Genomic_DNA"/>
</dbReference>
<name>A0ABU8ETT8_9GAMM</name>
<feature type="transmembrane region" description="Helical" evidence="1">
    <location>
        <begin position="12"/>
        <end position="34"/>
    </location>
</feature>
<dbReference type="InterPro" id="IPR027463">
    <property type="entry name" value="AcrB_DN_DC_subdom"/>
</dbReference>
<keyword evidence="1" id="KW-0472">Membrane</keyword>
<comment type="caution">
    <text evidence="2">The sequence shown here is derived from an EMBL/GenBank/DDBJ whole genome shotgun (WGS) entry which is preliminary data.</text>
</comment>
<feature type="transmembrane region" description="Helical" evidence="1">
    <location>
        <begin position="954"/>
        <end position="977"/>
    </location>
</feature>
<sequence>MNITRSSLKNPASVLVILVLIMLFGTISIFKLPIQLTPDIEQPQITIISGWRQAAPEEIESVIIEPLENAVKNTPGALEVNTQINQGQGFINLTFAVGSDMQEAMLNVLNSLNQAPPLPLDAMDPIVTAGGNAGPGSGGPTAATLLVVPTESSGHLDMARYQKQIDELIQPRLAKIPGVAFVNLASERPRELRVTFDPHKAAALGISLSQISQTLASSTDTSGGIADVGRRQYTVRFTGQYDLDNMAQMRIGYSGERAIFLGDVAKIENTVTDRRAMTLRNGKPAYYITLTRANESNTVAVLDELNATIKELNEGILAQEGLAIELSYDASVHIRNALQLVKSNLGLGVLLACGILWLFFRGWRTTLIIASTIPVSLMVAFLALSIFNRSLNVVSLAGLAFAVGLVLDAAIIVQENITRLMQAGMARKQAVLKGAVQVSGALFASTATSVAIFLPILFMAGIEGQLFSDLALTLSIAVIASLISAISIIPIASKYLLKNENNDDQFHAYWRRLTNLIMRLTSTRTKQVSWVVGLLGGAILVTYTLVPQTDFMPRAPTDGFFYSLVTPAGANIDYMEEELAEKVKQRLMPYYLGEKSPAIKDFNFYVFGSNAGGFIYSADAQRVEELMQVAREEIFAELPDTQVFLFRGSMIQVANGGNGRTLSIDLQGSDMEQLMSTAQLALAEVKKAMPEAMAQPQPSLNMAEPELRLTPNDRRITQAGLTRRDVASAVQAFTSGMFISEYFDGNERMNVILRANPWQSPEELASLPITTPLAGVQTLGELATIERTVGPSQLRRVNGYRTVSIQITPPNDMSLQQAQKILTEQVMPVVRENLPRSANAILAGNAQKMNSAIEEMAYNFVLALFILFLLMTALFKSARDSLLVLLVMPLAVAGGILALAALNVVSFQSLDLLTMIGFIILLGLVVNNAILLVDQTRQGERDGLSRREAVENAVLIRARPVYLSTLTSLFGMLPLMIMPGVGSEIYRGLATVIVGGMTISAMFTLILMPSLLLLGKQTPPQLKQANTKNDKTQLDLVANK</sequence>
<evidence type="ECO:0000313" key="2">
    <source>
        <dbReference type="EMBL" id="MEI4550368.1"/>
    </source>
</evidence>